<evidence type="ECO:0000256" key="1">
    <source>
        <dbReference type="SAM" id="Phobius"/>
    </source>
</evidence>
<evidence type="ECO:0000313" key="3">
    <source>
        <dbReference type="Proteomes" id="UP000297391"/>
    </source>
</evidence>
<evidence type="ECO:0000313" key="2">
    <source>
        <dbReference type="EMBL" id="TFY87164.1"/>
    </source>
</evidence>
<accession>A0A4Z0ALP6</accession>
<dbReference type="AlphaFoldDB" id="A0A4Z0ALP6"/>
<dbReference type="Gene3D" id="3.20.20.70">
    <property type="entry name" value="Aldolase class I"/>
    <property type="match status" value="1"/>
</dbReference>
<dbReference type="OrthoDB" id="9807274at2"/>
<feature type="transmembrane region" description="Helical" evidence="1">
    <location>
        <begin position="36"/>
        <end position="59"/>
    </location>
</feature>
<reference evidence="2 3" key="1">
    <citation type="journal article" date="2019" name="Syst. Appl. Microbiol.">
        <title>New species of pathogenic Pseudomonas isolated from citrus in Tunisia: Proposal of Pseudomonas kairouanensis sp. nov. and Pseudomonas nabeulensis sp. nov.</title>
        <authorList>
            <person name="Oueslati M."/>
            <person name="Mulet M."/>
            <person name="Gomila M."/>
            <person name="Berge O."/>
            <person name="Hajlaoui M.R."/>
            <person name="Lalucat J."/>
            <person name="Sadfi-Zouaoui N."/>
            <person name="Garcia-Valdes E."/>
        </authorList>
    </citation>
    <scope>NUCLEOTIDE SEQUENCE [LARGE SCALE GENOMIC DNA]</scope>
    <source>
        <strain evidence="2 3">KC12</strain>
    </source>
</reference>
<proteinExistence type="predicted"/>
<comment type="caution">
    <text evidence="2">The sequence shown here is derived from an EMBL/GenBank/DDBJ whole genome shotgun (WGS) entry which is preliminary data.</text>
</comment>
<name>A0A4Z0ALP6_9PSED</name>
<dbReference type="Proteomes" id="UP000297391">
    <property type="component" value="Unassembled WGS sequence"/>
</dbReference>
<organism evidence="2 3">
    <name type="scientific">Pseudomonas kairouanensis</name>
    <dbReference type="NCBI Taxonomy" id="2293832"/>
    <lineage>
        <taxon>Bacteria</taxon>
        <taxon>Pseudomonadati</taxon>
        <taxon>Pseudomonadota</taxon>
        <taxon>Gammaproteobacteria</taxon>
        <taxon>Pseudomonadales</taxon>
        <taxon>Pseudomonadaceae</taxon>
        <taxon>Pseudomonas</taxon>
    </lineage>
</organism>
<dbReference type="InterPro" id="IPR013785">
    <property type="entry name" value="Aldolase_TIM"/>
</dbReference>
<gene>
    <name evidence="2" type="ORF">DYL59_19485</name>
</gene>
<feature type="transmembrane region" description="Helical" evidence="1">
    <location>
        <begin position="66"/>
        <end position="83"/>
    </location>
</feature>
<keyword evidence="1" id="KW-0472">Membrane</keyword>
<keyword evidence="3" id="KW-1185">Reference proteome</keyword>
<sequence>MAVKGSIHTNQRDDRWGGNVQARIGLTLEVTKAVRAAVGMLAPICLALMAIGLGVGLAWPHLLTRVLLGAALAGMVANVAGLTNPAGAAGIANAAAWLFGVFAFTPILAVFTTLRVIRLHAKAAYARRV</sequence>
<feature type="transmembrane region" description="Helical" evidence="1">
    <location>
        <begin position="95"/>
        <end position="117"/>
    </location>
</feature>
<dbReference type="SUPFAM" id="SSF51395">
    <property type="entry name" value="FMN-linked oxidoreductases"/>
    <property type="match status" value="1"/>
</dbReference>
<keyword evidence="1" id="KW-1133">Transmembrane helix</keyword>
<protein>
    <submittedName>
        <fullName evidence="2">Uncharacterized protein</fullName>
    </submittedName>
</protein>
<dbReference type="EMBL" id="QUZU01000026">
    <property type="protein sequence ID" value="TFY87164.1"/>
    <property type="molecule type" value="Genomic_DNA"/>
</dbReference>
<keyword evidence="1" id="KW-0812">Transmembrane</keyword>